<gene>
    <name evidence="1" type="ORF">BSK56_10695</name>
</gene>
<accession>A0ABX3HEW9</accession>
<comment type="caution">
    <text evidence="1">The sequence shown here is derived from an EMBL/GenBank/DDBJ whole genome shotgun (WGS) entry which is preliminary data.</text>
</comment>
<evidence type="ECO:0000313" key="2">
    <source>
        <dbReference type="Proteomes" id="UP000187412"/>
    </source>
</evidence>
<dbReference type="Proteomes" id="UP000187412">
    <property type="component" value="Unassembled WGS sequence"/>
</dbReference>
<name>A0ABX3HEW9_PAEBO</name>
<keyword evidence="2" id="KW-1185">Reference proteome</keyword>
<evidence type="ECO:0000313" key="1">
    <source>
        <dbReference type="EMBL" id="OMD48745.1"/>
    </source>
</evidence>
<reference evidence="1 2" key="1">
    <citation type="submission" date="2016-10" db="EMBL/GenBank/DDBJ databases">
        <title>Paenibacillus species isolates.</title>
        <authorList>
            <person name="Beno S.M."/>
        </authorList>
    </citation>
    <scope>NUCLEOTIDE SEQUENCE [LARGE SCALE GENOMIC DNA]</scope>
    <source>
        <strain evidence="1 2">FSL H7-0744</strain>
    </source>
</reference>
<sequence>MGQQLSLQLPHHLFEFFTAHLRIRFIKIVSVFPLKQWRERTDPRKSSSGRLGLRIFTAKEGVLILLSKTTEKFDIINKI</sequence>
<dbReference type="EMBL" id="MPTB01000011">
    <property type="protein sequence ID" value="OMD48745.1"/>
    <property type="molecule type" value="Genomic_DNA"/>
</dbReference>
<proteinExistence type="predicted"/>
<protein>
    <submittedName>
        <fullName evidence="1">Uncharacterized protein</fullName>
    </submittedName>
</protein>
<organism evidence="1 2">
    <name type="scientific">Paenibacillus borealis</name>
    <dbReference type="NCBI Taxonomy" id="160799"/>
    <lineage>
        <taxon>Bacteria</taxon>
        <taxon>Bacillati</taxon>
        <taxon>Bacillota</taxon>
        <taxon>Bacilli</taxon>
        <taxon>Bacillales</taxon>
        <taxon>Paenibacillaceae</taxon>
        <taxon>Paenibacillus</taxon>
    </lineage>
</organism>